<dbReference type="Pfam" id="PF14248">
    <property type="entry name" value="DUF4345"/>
    <property type="match status" value="1"/>
</dbReference>
<feature type="transmembrane region" description="Helical" evidence="1">
    <location>
        <begin position="52"/>
        <end position="69"/>
    </location>
</feature>
<reference evidence="2 3" key="1">
    <citation type="submission" date="2018-06" db="EMBL/GenBank/DDBJ databases">
        <title>Genomic Encyclopedia of Archaeal and Bacterial Type Strains, Phase II (KMG-II): from individual species to whole genera.</title>
        <authorList>
            <person name="Goeker M."/>
        </authorList>
    </citation>
    <scope>NUCLEOTIDE SEQUENCE [LARGE SCALE GENOMIC DNA]</scope>
    <source>
        <strain evidence="2 3">DSM 23857</strain>
    </source>
</reference>
<evidence type="ECO:0000313" key="2">
    <source>
        <dbReference type="EMBL" id="RAJ05211.1"/>
    </source>
</evidence>
<keyword evidence="1" id="KW-0472">Membrane</keyword>
<sequence>MRYLLIVKITLILAGIIGITVGIGQLFFPIAFEGSTGITLSNNTSLLSEFHGAGGTLLGAGIIILIGAFSTAIRGFALMLTALFYLGYGIARLYGMLADGLPNEGLIVVTVIEVVIGTLALVLYRQYKRQQFAR</sequence>
<accession>A0A327QLL1</accession>
<dbReference type="EMBL" id="QLLL01000004">
    <property type="protein sequence ID" value="RAJ05211.1"/>
    <property type="molecule type" value="Genomic_DNA"/>
</dbReference>
<keyword evidence="1" id="KW-1133">Transmembrane helix</keyword>
<feature type="transmembrane region" description="Helical" evidence="1">
    <location>
        <begin position="106"/>
        <end position="124"/>
    </location>
</feature>
<feature type="transmembrane region" description="Helical" evidence="1">
    <location>
        <begin position="76"/>
        <end position="94"/>
    </location>
</feature>
<evidence type="ECO:0000256" key="1">
    <source>
        <dbReference type="SAM" id="Phobius"/>
    </source>
</evidence>
<dbReference type="OrthoDB" id="959338at2"/>
<dbReference type="AlphaFoldDB" id="A0A327QLL1"/>
<organism evidence="2 3">
    <name type="scientific">Chitinophaga skermanii</name>
    <dbReference type="NCBI Taxonomy" id="331697"/>
    <lineage>
        <taxon>Bacteria</taxon>
        <taxon>Pseudomonadati</taxon>
        <taxon>Bacteroidota</taxon>
        <taxon>Chitinophagia</taxon>
        <taxon>Chitinophagales</taxon>
        <taxon>Chitinophagaceae</taxon>
        <taxon>Chitinophaga</taxon>
    </lineage>
</organism>
<dbReference type="InterPro" id="IPR025597">
    <property type="entry name" value="DUF4345"/>
</dbReference>
<keyword evidence="1" id="KW-0812">Transmembrane</keyword>
<gene>
    <name evidence="2" type="ORF">LX64_02365</name>
</gene>
<keyword evidence="3" id="KW-1185">Reference proteome</keyword>
<proteinExistence type="predicted"/>
<dbReference type="Proteomes" id="UP000249547">
    <property type="component" value="Unassembled WGS sequence"/>
</dbReference>
<feature type="transmembrane region" description="Helical" evidence="1">
    <location>
        <begin position="12"/>
        <end position="32"/>
    </location>
</feature>
<evidence type="ECO:0000313" key="3">
    <source>
        <dbReference type="Proteomes" id="UP000249547"/>
    </source>
</evidence>
<protein>
    <submittedName>
        <fullName evidence="2">Uncharacterized protein DUF4345</fullName>
    </submittedName>
</protein>
<name>A0A327QLL1_9BACT</name>
<comment type="caution">
    <text evidence="2">The sequence shown here is derived from an EMBL/GenBank/DDBJ whole genome shotgun (WGS) entry which is preliminary data.</text>
</comment>
<dbReference type="RefSeq" id="WP_111597823.1">
    <property type="nucleotide sequence ID" value="NZ_QLLL01000004.1"/>
</dbReference>